<evidence type="ECO:0000313" key="3">
    <source>
        <dbReference type="EMBL" id="TWW77762.1"/>
    </source>
</evidence>
<comment type="caution">
    <text evidence="3">The sequence shown here is derived from an EMBL/GenBank/DDBJ whole genome shotgun (WGS) entry which is preliminary data.</text>
</comment>
<proteinExistence type="predicted"/>
<dbReference type="Proteomes" id="UP000324091">
    <property type="component" value="Chromosome 12"/>
</dbReference>
<organism evidence="3 4">
    <name type="scientific">Takifugu flavidus</name>
    <name type="common">sansaifugu</name>
    <dbReference type="NCBI Taxonomy" id="433684"/>
    <lineage>
        <taxon>Eukaryota</taxon>
        <taxon>Metazoa</taxon>
        <taxon>Chordata</taxon>
        <taxon>Craniata</taxon>
        <taxon>Vertebrata</taxon>
        <taxon>Euteleostomi</taxon>
        <taxon>Actinopterygii</taxon>
        <taxon>Neopterygii</taxon>
        <taxon>Teleostei</taxon>
        <taxon>Neoteleostei</taxon>
        <taxon>Acanthomorphata</taxon>
        <taxon>Eupercaria</taxon>
        <taxon>Tetraodontiformes</taxon>
        <taxon>Tetradontoidea</taxon>
        <taxon>Tetraodontidae</taxon>
        <taxon>Takifugu</taxon>
    </lineage>
</organism>
<keyword evidence="2" id="KW-0472">Membrane</keyword>
<evidence type="ECO:0000313" key="4">
    <source>
        <dbReference type="Proteomes" id="UP000324091"/>
    </source>
</evidence>
<keyword evidence="2" id="KW-0812">Transmembrane</keyword>
<keyword evidence="4" id="KW-1185">Reference proteome</keyword>
<sequence>MEDLDRWSPVGHNLNADVSHPAAARRTGGGCRPREGAPVESVRLRLRRGLSFFSFSFFSSFFSFSFFFTASARSSLKTAPHALKAPERLETQPARCPPPSLEVYMEDQPDLGIWSPLSKGSVLQGRGCFFFSACCTDS</sequence>
<dbReference type="EMBL" id="RHFK02000004">
    <property type="protein sequence ID" value="TWW77762.1"/>
    <property type="molecule type" value="Genomic_DNA"/>
</dbReference>
<evidence type="ECO:0000256" key="1">
    <source>
        <dbReference type="SAM" id="MobiDB-lite"/>
    </source>
</evidence>
<gene>
    <name evidence="3" type="ORF">D4764_12G0011520</name>
</gene>
<dbReference type="AlphaFoldDB" id="A0A5C6PDA9"/>
<reference evidence="3 4" key="1">
    <citation type="submission" date="2019-04" db="EMBL/GenBank/DDBJ databases">
        <title>Chromosome genome assembly for Takifugu flavidus.</title>
        <authorList>
            <person name="Xiao S."/>
        </authorList>
    </citation>
    <scope>NUCLEOTIDE SEQUENCE [LARGE SCALE GENOMIC DNA]</scope>
    <source>
        <strain evidence="3">HTHZ2018</strain>
        <tissue evidence="3">Muscle</tissue>
    </source>
</reference>
<feature type="region of interest" description="Disordered" evidence="1">
    <location>
        <begin position="1"/>
        <end position="35"/>
    </location>
</feature>
<feature type="transmembrane region" description="Helical" evidence="2">
    <location>
        <begin position="50"/>
        <end position="68"/>
    </location>
</feature>
<keyword evidence="2" id="KW-1133">Transmembrane helix</keyword>
<name>A0A5C6PDA9_9TELE</name>
<accession>A0A5C6PDA9</accession>
<evidence type="ECO:0000256" key="2">
    <source>
        <dbReference type="SAM" id="Phobius"/>
    </source>
</evidence>
<protein>
    <submittedName>
        <fullName evidence="3">Uncharacterized protein</fullName>
    </submittedName>
</protein>